<dbReference type="InterPro" id="IPR008936">
    <property type="entry name" value="Rho_GTPase_activation_prot"/>
</dbReference>
<comment type="caution">
    <text evidence="3">The sequence shown here is derived from an EMBL/GenBank/DDBJ whole genome shotgun (WGS) entry which is preliminary data.</text>
</comment>
<organism evidence="3 4">
    <name type="scientific">Anaeramoeba flamelloides</name>
    <dbReference type="NCBI Taxonomy" id="1746091"/>
    <lineage>
        <taxon>Eukaryota</taxon>
        <taxon>Metamonada</taxon>
        <taxon>Anaeramoebidae</taxon>
        <taxon>Anaeramoeba</taxon>
    </lineage>
</organism>
<accession>A0AAV7YDB2</accession>
<dbReference type="PROSITE" id="PS50238">
    <property type="entry name" value="RHOGAP"/>
    <property type="match status" value="1"/>
</dbReference>
<dbReference type="AlphaFoldDB" id="A0AAV7YDB2"/>
<gene>
    <name evidence="3" type="ORF">M0812_26461</name>
</gene>
<dbReference type="PANTHER" id="PTHR15228">
    <property type="entry name" value="SPERMATHECAL PHYSIOLOGY VARIANT"/>
    <property type="match status" value="1"/>
</dbReference>
<dbReference type="Pfam" id="PF00620">
    <property type="entry name" value="RhoGAP"/>
    <property type="match status" value="1"/>
</dbReference>
<feature type="domain" description="Rho-GAP" evidence="2">
    <location>
        <begin position="1"/>
        <end position="199"/>
    </location>
</feature>
<dbReference type="GO" id="GO:0007165">
    <property type="term" value="P:signal transduction"/>
    <property type="evidence" value="ECO:0007669"/>
    <property type="project" value="InterPro"/>
</dbReference>
<keyword evidence="1" id="KW-0343">GTPase activation</keyword>
<sequence length="397" mass="45951">MLKRFQKKSEGPTFGKPLPKKGLPVVLCVLVSHLRRVNAINREGIFRIAGHKLRIGELKKIFDQGKIPNLRNVEMNDIAGLLKLFLRQLPDSLTTSALFDELISTIKITDKQTQIDKFKDIIHHKLPQERQRLLKYLMEFLHEISLNEEKNLMNNENLAIVFGPSLMRLTPDRLKELAILTPSITKIAQVIFESYNYIFDDLEVDYEIDYELINPKQTFVPSLFRSLMKKRKEKGKINQNLKKTTSTTTTTTTTTTTLSSSSNQQIPKKTTNVQEYQGINIDIIDTFIQQLEKYGDSKLSYEDLFQIINKEDLEQFSSSKDVIEFFKEFLTKIVEESDGVPKFILSGDFLSDNNSPYAKDDFENDFDTLEISELRDEIFDEIDQAFFPLNFLKDGFC</sequence>
<evidence type="ECO:0000313" key="4">
    <source>
        <dbReference type="Proteomes" id="UP001146793"/>
    </source>
</evidence>
<dbReference type="SUPFAM" id="SSF48350">
    <property type="entry name" value="GTPase activation domain, GAP"/>
    <property type="match status" value="1"/>
</dbReference>
<evidence type="ECO:0000256" key="1">
    <source>
        <dbReference type="ARBA" id="ARBA00022468"/>
    </source>
</evidence>
<dbReference type="GO" id="GO:0005096">
    <property type="term" value="F:GTPase activator activity"/>
    <property type="evidence" value="ECO:0007669"/>
    <property type="project" value="UniProtKB-KW"/>
</dbReference>
<dbReference type="CDD" id="cd00159">
    <property type="entry name" value="RhoGAP"/>
    <property type="match status" value="1"/>
</dbReference>
<dbReference type="Proteomes" id="UP001146793">
    <property type="component" value="Unassembled WGS sequence"/>
</dbReference>
<name>A0AAV7YDB2_9EUKA</name>
<reference evidence="3" key="1">
    <citation type="submission" date="2022-08" db="EMBL/GenBank/DDBJ databases">
        <title>Novel sulphate-reducing endosymbionts in the free-living metamonad Anaeramoeba.</title>
        <authorList>
            <person name="Jerlstrom-Hultqvist J."/>
            <person name="Cepicka I."/>
            <person name="Gallot-Lavallee L."/>
            <person name="Salas-Leiva D."/>
            <person name="Curtis B.A."/>
            <person name="Zahonova K."/>
            <person name="Pipaliya S."/>
            <person name="Dacks J."/>
            <person name="Roger A.J."/>
        </authorList>
    </citation>
    <scope>NUCLEOTIDE SEQUENCE</scope>
    <source>
        <strain evidence="3">Busselton2</strain>
    </source>
</reference>
<evidence type="ECO:0000313" key="3">
    <source>
        <dbReference type="EMBL" id="KAJ3426891.1"/>
    </source>
</evidence>
<dbReference type="EMBL" id="JANTQA010000063">
    <property type="protein sequence ID" value="KAJ3426891.1"/>
    <property type="molecule type" value="Genomic_DNA"/>
</dbReference>
<dbReference type="SMART" id="SM00324">
    <property type="entry name" value="RhoGAP"/>
    <property type="match status" value="1"/>
</dbReference>
<dbReference type="InterPro" id="IPR000198">
    <property type="entry name" value="RhoGAP_dom"/>
</dbReference>
<dbReference type="PANTHER" id="PTHR15228:SF25">
    <property type="entry name" value="F-BAR DOMAIN-CONTAINING PROTEIN"/>
    <property type="match status" value="1"/>
</dbReference>
<dbReference type="InterPro" id="IPR051025">
    <property type="entry name" value="RhoGAP"/>
</dbReference>
<evidence type="ECO:0000259" key="2">
    <source>
        <dbReference type="PROSITE" id="PS50238"/>
    </source>
</evidence>
<protein>
    <submittedName>
        <fullName evidence="3">Rho gtpase-activating protein 68f</fullName>
    </submittedName>
</protein>
<dbReference type="Gene3D" id="1.10.555.10">
    <property type="entry name" value="Rho GTPase activation protein"/>
    <property type="match status" value="1"/>
</dbReference>
<proteinExistence type="predicted"/>